<organism evidence="1 2">
    <name type="scientific">Hygrophoropsis aurantiaca</name>
    <dbReference type="NCBI Taxonomy" id="72124"/>
    <lineage>
        <taxon>Eukaryota</taxon>
        <taxon>Fungi</taxon>
        <taxon>Dikarya</taxon>
        <taxon>Basidiomycota</taxon>
        <taxon>Agaricomycotina</taxon>
        <taxon>Agaricomycetes</taxon>
        <taxon>Agaricomycetidae</taxon>
        <taxon>Boletales</taxon>
        <taxon>Coniophorineae</taxon>
        <taxon>Hygrophoropsidaceae</taxon>
        <taxon>Hygrophoropsis</taxon>
    </lineage>
</organism>
<evidence type="ECO:0000313" key="2">
    <source>
        <dbReference type="Proteomes" id="UP000790377"/>
    </source>
</evidence>
<dbReference type="EMBL" id="MU267636">
    <property type="protein sequence ID" value="KAH7913155.1"/>
    <property type="molecule type" value="Genomic_DNA"/>
</dbReference>
<reference evidence="1" key="1">
    <citation type="journal article" date="2021" name="New Phytol.">
        <title>Evolutionary innovations through gain and loss of genes in the ectomycorrhizal Boletales.</title>
        <authorList>
            <person name="Wu G."/>
            <person name="Miyauchi S."/>
            <person name="Morin E."/>
            <person name="Kuo A."/>
            <person name="Drula E."/>
            <person name="Varga T."/>
            <person name="Kohler A."/>
            <person name="Feng B."/>
            <person name="Cao Y."/>
            <person name="Lipzen A."/>
            <person name="Daum C."/>
            <person name="Hundley H."/>
            <person name="Pangilinan J."/>
            <person name="Johnson J."/>
            <person name="Barry K."/>
            <person name="LaButti K."/>
            <person name="Ng V."/>
            <person name="Ahrendt S."/>
            <person name="Min B."/>
            <person name="Choi I.G."/>
            <person name="Park H."/>
            <person name="Plett J.M."/>
            <person name="Magnuson J."/>
            <person name="Spatafora J.W."/>
            <person name="Nagy L.G."/>
            <person name="Henrissat B."/>
            <person name="Grigoriev I.V."/>
            <person name="Yang Z.L."/>
            <person name="Xu J."/>
            <person name="Martin F.M."/>
        </authorList>
    </citation>
    <scope>NUCLEOTIDE SEQUENCE</scope>
    <source>
        <strain evidence="1">ATCC 28755</strain>
    </source>
</reference>
<accession>A0ACB8AI73</accession>
<name>A0ACB8AI73_9AGAM</name>
<sequence>MDTSQPCFADMNSTQLIAVNLTLQQEFLPLVRVLSPHVPFSLHILGGLLNSSARTEKLNCVDPSKIYAWSSMPLNNIDASSALFSIVIFSSVSHQFRFFCSAESASGPPTEAEEAHVVSMVQSVLQLAHTEAPKYDSVLKSVGPSEAPTERHPDEKAMIVIGAVHEKWQPCLRTLSAAQNPQVRYVASPSGSPADTLGHISDEWIVSRIQESDIDAVRGTSHIPRSKAYLLSRSAYSVCIRRRHEEGEDEVRKPIAWALMHADGSVGTLYVNTEYRGKGLAQIVMKGLVDKLNFRKGNPSLEDDDVGGGALGWNWADTDIWNNEGRRFFDSLTGWRLGWICHWTYMNVGSDDA</sequence>
<keyword evidence="2" id="KW-1185">Reference proteome</keyword>
<protein>
    <submittedName>
        <fullName evidence="1">Uncharacterized protein</fullName>
    </submittedName>
</protein>
<proteinExistence type="predicted"/>
<comment type="caution">
    <text evidence="1">The sequence shown here is derived from an EMBL/GenBank/DDBJ whole genome shotgun (WGS) entry which is preliminary data.</text>
</comment>
<gene>
    <name evidence="1" type="ORF">BJ138DRAFT_1146690</name>
</gene>
<dbReference type="Proteomes" id="UP000790377">
    <property type="component" value="Unassembled WGS sequence"/>
</dbReference>
<evidence type="ECO:0000313" key="1">
    <source>
        <dbReference type="EMBL" id="KAH7913155.1"/>
    </source>
</evidence>